<sequence>MDINYVTLLDYSTGSILIIKLDEKQKAMAENFDDFESYLYTLESQYGFRLKDCCWMGTFSYEERKFNF</sequence>
<protein>
    <submittedName>
        <fullName evidence="1">Uncharacterized protein</fullName>
    </submittedName>
</protein>
<dbReference type="KEGG" id="bsa:Bacsa_3703"/>
<evidence type="ECO:0000313" key="1">
    <source>
        <dbReference type="EMBL" id="ADY38224.1"/>
    </source>
</evidence>
<accession>F0R9A3</accession>
<name>F0R9A3_PHOSB</name>
<keyword evidence="2" id="KW-1185">Reference proteome</keyword>
<proteinExistence type="predicted"/>
<gene>
    <name evidence="1" type="ordered locus">Bacsa_3703</name>
</gene>
<dbReference type="OrthoDB" id="1073582at2"/>
<dbReference type="EMBL" id="CP002531">
    <property type="protein sequence ID" value="ADY38224.1"/>
    <property type="molecule type" value="Genomic_DNA"/>
</dbReference>
<dbReference type="HOGENOM" id="CLU_204381_0_0_10"/>
<organism evidence="1 2">
    <name type="scientific">Phocaeicola salanitronis (strain DSM 18170 / JCM 13657 / CCUG 60908 / BL78)</name>
    <name type="common">Bacteroides salanitronis</name>
    <dbReference type="NCBI Taxonomy" id="667015"/>
    <lineage>
        <taxon>Bacteria</taxon>
        <taxon>Pseudomonadati</taxon>
        <taxon>Bacteroidota</taxon>
        <taxon>Bacteroidia</taxon>
        <taxon>Bacteroidales</taxon>
        <taxon>Bacteroidaceae</taxon>
        <taxon>Phocaeicola</taxon>
    </lineage>
</organism>
<keyword evidence="1" id="KW-0614">Plasmid</keyword>
<reference evidence="1 2" key="2">
    <citation type="submission" date="2011-02" db="EMBL/GenBank/DDBJ databases">
        <title>The complete sequence of plasmid1 of Bacteroides salanitronis DSM 18170.</title>
        <authorList>
            <consortium name="US DOE Joint Genome Institute (JGI-PGF)"/>
            <person name="Lucas S."/>
            <person name="Copeland A."/>
            <person name="Lapidus A."/>
            <person name="Goodwin L."/>
            <person name="Pitluck S."/>
            <person name="Kyrpides N."/>
            <person name="Mavromatis K."/>
            <person name="Ivanova N."/>
            <person name="Mikhailova N."/>
            <person name="Teshima H."/>
            <person name="Misra M."/>
            <person name="Detter J.C."/>
            <person name="Han C."/>
            <person name="Larimer F."/>
            <person name="Land M."/>
            <person name="Hauser L."/>
            <person name="Markowitz V."/>
            <person name="Cheng J.-F."/>
            <person name="Hugenholtz P."/>
            <person name="Woyke T."/>
            <person name="Wu D."/>
            <person name="Gronow S."/>
            <person name="Wellnitz S."/>
            <person name="Brambilla E."/>
            <person name="Klenk H.-P."/>
            <person name="Eisen J.A."/>
        </authorList>
    </citation>
    <scope>NUCLEOTIDE SEQUENCE [LARGE SCALE GENOMIC DNA]</scope>
    <source>
        <strain evidence="1 2">DSM 18170</strain>
        <plasmid evidence="1 2">pBACSA01</plasmid>
    </source>
</reference>
<evidence type="ECO:0000313" key="2">
    <source>
        <dbReference type="Proteomes" id="UP000007486"/>
    </source>
</evidence>
<dbReference type="AlphaFoldDB" id="F0R9A3"/>
<geneLocation type="plasmid" evidence="1 2">
    <name>pBACSA01</name>
</geneLocation>
<dbReference type="RefSeq" id="WP_013619577.1">
    <property type="nucleotide sequence ID" value="NC_015165.1"/>
</dbReference>
<dbReference type="Proteomes" id="UP000007486">
    <property type="component" value="Plasmid pBACSA01"/>
</dbReference>
<reference evidence="2" key="1">
    <citation type="journal article" date="2011" name="Stand. Genomic Sci.">
        <title>Complete genome sequence of Bacteroides salanitronis type strain (BL78).</title>
        <authorList>
            <person name="Gronow S."/>
            <person name="Held B."/>
            <person name="Lucas S."/>
            <person name="Lapidus A."/>
            <person name="Del Rio T.G."/>
            <person name="Nolan M."/>
            <person name="Tice H."/>
            <person name="Deshpande S."/>
            <person name="Cheng J.F."/>
            <person name="Pitluck S."/>
            <person name="Liolios K."/>
            <person name="Pagani I."/>
            <person name="Ivanova N."/>
            <person name="Mavromatis K."/>
            <person name="Pati A."/>
            <person name="Tapia R."/>
            <person name="Han C."/>
            <person name="Goodwin L."/>
            <person name="Chen A."/>
            <person name="Palaniappan K."/>
            <person name="Land M."/>
            <person name="Hauser L."/>
            <person name="Chang Y.J."/>
            <person name="Jeffries C.D."/>
            <person name="Brambilla E.M."/>
            <person name="Rohde M."/>
            <person name="Goker M."/>
            <person name="Detter J.C."/>
            <person name="Woyke T."/>
            <person name="Bristow J."/>
            <person name="Markowitz V."/>
            <person name="Hugenholtz P."/>
            <person name="Kyrpides N.C."/>
            <person name="Klenk H.P."/>
            <person name="Eisen J.A."/>
        </authorList>
    </citation>
    <scope>NUCLEOTIDE SEQUENCE [LARGE SCALE GENOMIC DNA]</scope>
    <source>
        <strain evidence="2">DSM 18170</strain>
    </source>
</reference>